<dbReference type="EMBL" id="JANDBC010000001">
    <property type="protein sequence ID" value="MCP9291357.1"/>
    <property type="molecule type" value="Genomic_DNA"/>
</dbReference>
<dbReference type="Proteomes" id="UP001139125">
    <property type="component" value="Unassembled WGS sequence"/>
</dbReference>
<sequence>MSRTNKGFFSLCISLLTLVIIFNGCEDPGSVGSEFVERPGLTFDTLSISQTEALSYNAYSGRLSFIPFGKYNDQLFGEVDVLSLVQPSINPSVDDSIEVDENFQLKMRIQLDSLPHYGDTLSQSNFNLYEISSDWRGRSIRIDDEIQYSNQVGSFTVGDEKNIIVDLSQDWVDRYKNFYFNESASSDSLYANQMKGLALVADQNNSRISIARTGSFNFILVNGVQSDTTDTVTVPLMDWGFTMERTGAINSPNTFPLHSTLEGMMKITMPNDVLIEESQSENIIRADLVFYEAEDEMSQSIPANHNRPPVDFLNLYIEPDVEPVYEYQFGATIGGSDSDVGDGVFKINVTNYVNSVLFGDQSEDELVIGTRNTAAQLRSTLIYDFTAPENLRPKLIITSLADQQ</sequence>
<protein>
    <submittedName>
        <fullName evidence="1">DUF4270 domain-containing protein</fullName>
    </submittedName>
</protein>
<dbReference type="RefSeq" id="WP_255134224.1">
    <property type="nucleotide sequence ID" value="NZ_JANDBC010000001.1"/>
</dbReference>
<dbReference type="AlphaFoldDB" id="A0A9X2REZ2"/>
<keyword evidence="2" id="KW-1185">Reference proteome</keyword>
<gene>
    <name evidence="1" type="ORF">NM125_07155</name>
</gene>
<comment type="caution">
    <text evidence="1">The sequence shown here is derived from an EMBL/GenBank/DDBJ whole genome shotgun (WGS) entry which is preliminary data.</text>
</comment>
<accession>A0A9X2REZ2</accession>
<evidence type="ECO:0000313" key="1">
    <source>
        <dbReference type="EMBL" id="MCP9291357.1"/>
    </source>
</evidence>
<reference evidence="1" key="1">
    <citation type="submission" date="2022-06" db="EMBL/GenBank/DDBJ databases">
        <title>Gracilimonas sp. CAU 1638 isolated from sea sediment.</title>
        <authorList>
            <person name="Kim W."/>
        </authorList>
    </citation>
    <scope>NUCLEOTIDE SEQUENCE</scope>
    <source>
        <strain evidence="1">CAU 1638</strain>
    </source>
</reference>
<organism evidence="1 2">
    <name type="scientific">Gracilimonas sediminicola</name>
    <dbReference type="NCBI Taxonomy" id="2952158"/>
    <lineage>
        <taxon>Bacteria</taxon>
        <taxon>Pseudomonadati</taxon>
        <taxon>Balneolota</taxon>
        <taxon>Balneolia</taxon>
        <taxon>Balneolales</taxon>
        <taxon>Balneolaceae</taxon>
        <taxon>Gracilimonas</taxon>
    </lineage>
</organism>
<name>A0A9X2REZ2_9BACT</name>
<proteinExistence type="predicted"/>
<evidence type="ECO:0000313" key="2">
    <source>
        <dbReference type="Proteomes" id="UP001139125"/>
    </source>
</evidence>